<dbReference type="SUPFAM" id="SSF52540">
    <property type="entry name" value="P-loop containing nucleoside triphosphate hydrolases"/>
    <property type="match status" value="1"/>
</dbReference>
<sequence>MLEKRQIIFQGPPGTGKTFIARAVAQFVVGHADRVRVVQFHPSYSYEDFVAGLRPDPDEPSHFRLVPGPLTQLAEQARANPAETYVLLIDEINRANVPAVFGELYYLLEYRDDAITMTYGGEAFSLPENLLIIGTMNTADRSITALDSAMRRRFYVRDLRPGDVPLDGIVRGYLALQS</sequence>
<proteinExistence type="predicted"/>
<feature type="domain" description="AAA+ ATPase" evidence="1">
    <location>
        <begin position="3"/>
        <end position="160"/>
    </location>
</feature>
<accession>A0ABV5WXK9</accession>
<dbReference type="InterPro" id="IPR027417">
    <property type="entry name" value="P-loop_NTPase"/>
</dbReference>
<reference evidence="2 3" key="1">
    <citation type="submission" date="2024-09" db="EMBL/GenBank/DDBJ databases">
        <authorList>
            <person name="Sun Q."/>
            <person name="Mori K."/>
        </authorList>
    </citation>
    <scope>NUCLEOTIDE SEQUENCE [LARGE SCALE GENOMIC DNA]</scope>
    <source>
        <strain evidence="2 3">JCM 11683</strain>
    </source>
</reference>
<gene>
    <name evidence="2" type="ORF">ACFFN1_00530</name>
</gene>
<evidence type="ECO:0000313" key="3">
    <source>
        <dbReference type="Proteomes" id="UP001589707"/>
    </source>
</evidence>
<keyword evidence="3" id="KW-1185">Reference proteome</keyword>
<dbReference type="RefSeq" id="WP_376837613.1">
    <property type="nucleotide sequence ID" value="NZ_JBHMAU010000004.1"/>
</dbReference>
<dbReference type="InterPro" id="IPR052934">
    <property type="entry name" value="Methyl-DNA_Rec/Restrict_Enz"/>
</dbReference>
<dbReference type="SMART" id="SM00382">
    <property type="entry name" value="AAA"/>
    <property type="match status" value="1"/>
</dbReference>
<comment type="caution">
    <text evidence="2">The sequence shown here is derived from an EMBL/GenBank/DDBJ whole genome shotgun (WGS) entry which is preliminary data.</text>
</comment>
<dbReference type="CDD" id="cd00009">
    <property type="entry name" value="AAA"/>
    <property type="match status" value="1"/>
</dbReference>
<evidence type="ECO:0000313" key="2">
    <source>
        <dbReference type="EMBL" id="MFB9774923.1"/>
    </source>
</evidence>
<protein>
    <submittedName>
        <fullName evidence="2">McrB family protein</fullName>
    </submittedName>
</protein>
<dbReference type="PANTHER" id="PTHR37291:SF1">
    <property type="entry name" value="TYPE IV METHYL-DIRECTED RESTRICTION ENZYME ECOKMCRB SUBUNIT"/>
    <property type="match status" value="1"/>
</dbReference>
<dbReference type="Pfam" id="PF07728">
    <property type="entry name" value="AAA_5"/>
    <property type="match status" value="1"/>
</dbReference>
<dbReference type="Proteomes" id="UP001589707">
    <property type="component" value="Unassembled WGS sequence"/>
</dbReference>
<evidence type="ECO:0000259" key="1">
    <source>
        <dbReference type="SMART" id="SM00382"/>
    </source>
</evidence>
<dbReference type="InterPro" id="IPR003593">
    <property type="entry name" value="AAA+_ATPase"/>
</dbReference>
<dbReference type="Gene3D" id="3.40.50.300">
    <property type="entry name" value="P-loop containing nucleotide triphosphate hydrolases"/>
    <property type="match status" value="1"/>
</dbReference>
<dbReference type="InterPro" id="IPR011704">
    <property type="entry name" value="ATPase_dyneun-rel_AAA"/>
</dbReference>
<name>A0ABV5WXK9_9MICO</name>
<dbReference type="PANTHER" id="PTHR37291">
    <property type="entry name" value="5-METHYLCYTOSINE-SPECIFIC RESTRICTION ENZYME B"/>
    <property type="match status" value="1"/>
</dbReference>
<dbReference type="EMBL" id="JBHMAU010000004">
    <property type="protein sequence ID" value="MFB9774923.1"/>
    <property type="molecule type" value="Genomic_DNA"/>
</dbReference>
<organism evidence="2 3">
    <name type="scientific">Brevibacterium otitidis</name>
    <dbReference type="NCBI Taxonomy" id="53364"/>
    <lineage>
        <taxon>Bacteria</taxon>
        <taxon>Bacillati</taxon>
        <taxon>Actinomycetota</taxon>
        <taxon>Actinomycetes</taxon>
        <taxon>Micrococcales</taxon>
        <taxon>Brevibacteriaceae</taxon>
        <taxon>Brevibacterium</taxon>
    </lineage>
</organism>